<dbReference type="AlphaFoldDB" id="A0A838L627"/>
<feature type="signal peptide" evidence="1">
    <location>
        <begin position="1"/>
        <end position="26"/>
    </location>
</feature>
<dbReference type="InterPro" id="IPR011042">
    <property type="entry name" value="6-blade_b-propeller_TolB-like"/>
</dbReference>
<evidence type="ECO:0000256" key="1">
    <source>
        <dbReference type="SAM" id="SignalP"/>
    </source>
</evidence>
<dbReference type="Proteomes" id="UP000570166">
    <property type="component" value="Unassembled WGS sequence"/>
</dbReference>
<sequence length="727" mass="79316">MPALPTASACGAIVFAALCSLTPARAASSNCDAMIPTAAEAAIARRAPRVDDLIGLRDIGEPDSSLYRLPSPLGLSPNGSQVAFVVKRADPDANRTCAVLITLNLSDGVPHMISPIDTALLMEPVDVRGQLTPLGIQAINAPIWSPDGRWIAYLRPSNTGAQVWIVSPDGIGLRQISNLASSVMSFRWSADSSALLVQTRGALPKEESRLANEGRTGFFYDSRFVPNMSNRPQISSSISTDSLSIDVATGRVRSLGQDTSGIPSADDSDRPPRAELIATSSTGWTAWTAPVADLFESPVGLHIRAPGKSVDLCRWATCNGNMVGVWWLHGGTDLYFLRPEGWARNAFAMYRWRPGSGPPVRTFLTKDILSACQASGSSLLCLRDASTSPRRLVRIDVESGSIRTVFDPNPVFSRLELGSSQRLYWRNADGVETFGDLVLPPHYRPGVRLPLVVVQYDSEGFLRGGTGDEIPIQAMATEGFAILNVEEPSPYAKRHAGMGWPSWADAERANIVDWRDRRSHFSSVVEGARLVVSMGIADPAHIGLTGMSDGASTARFAMINSRVFAAVSISTCCMEPTTSMIYGGEAWAEGLRKAGYQSWRPSEAFPSVWAPYSLTMNASKKLPPLLMQLSDDEYLLALQTFEALRDQSQPVEMYVFPDEHHSKWQPAHRLAIYRRNIDWFNFWLRGISDASPAKREQYARWSSMRSNSVTISGASGHLATPRHRPAP</sequence>
<accession>A0A838L627</accession>
<evidence type="ECO:0000259" key="2">
    <source>
        <dbReference type="Pfam" id="PF00326"/>
    </source>
</evidence>
<gene>
    <name evidence="3" type="ORF">HZF05_11010</name>
</gene>
<dbReference type="EMBL" id="JACEIB010000006">
    <property type="protein sequence ID" value="MBA2934624.1"/>
    <property type="molecule type" value="Genomic_DNA"/>
</dbReference>
<dbReference type="SUPFAM" id="SSF53474">
    <property type="entry name" value="alpha/beta-Hydrolases"/>
    <property type="match status" value="1"/>
</dbReference>
<dbReference type="GO" id="GO:0006508">
    <property type="term" value="P:proteolysis"/>
    <property type="evidence" value="ECO:0007669"/>
    <property type="project" value="InterPro"/>
</dbReference>
<keyword evidence="1" id="KW-0732">Signal</keyword>
<dbReference type="InterPro" id="IPR001375">
    <property type="entry name" value="Peptidase_S9_cat"/>
</dbReference>
<dbReference type="Pfam" id="PF07676">
    <property type="entry name" value="PD40"/>
    <property type="match status" value="1"/>
</dbReference>
<protein>
    <submittedName>
        <fullName evidence="3">Atxe2 family lasso peptide isopeptidase</fullName>
    </submittedName>
</protein>
<dbReference type="SUPFAM" id="SSF82171">
    <property type="entry name" value="DPP6 N-terminal domain-like"/>
    <property type="match status" value="1"/>
</dbReference>
<dbReference type="RefSeq" id="WP_160366081.1">
    <property type="nucleotide sequence ID" value="NZ_JACEIB010000006.1"/>
</dbReference>
<keyword evidence="4" id="KW-1185">Reference proteome</keyword>
<dbReference type="GO" id="GO:0008236">
    <property type="term" value="F:serine-type peptidase activity"/>
    <property type="evidence" value="ECO:0007669"/>
    <property type="project" value="InterPro"/>
</dbReference>
<proteinExistence type="predicted"/>
<dbReference type="NCBIfam" id="NF033523">
    <property type="entry name" value="lasso_peptidase"/>
    <property type="match status" value="1"/>
</dbReference>
<comment type="caution">
    <text evidence="3">The sequence shown here is derived from an EMBL/GenBank/DDBJ whole genome shotgun (WGS) entry which is preliminary data.</text>
</comment>
<dbReference type="Pfam" id="PF00326">
    <property type="entry name" value="Peptidase_S9"/>
    <property type="match status" value="1"/>
</dbReference>
<feature type="domain" description="Peptidase S9 prolyl oligopeptidase catalytic" evidence="2">
    <location>
        <begin position="520"/>
        <end position="684"/>
    </location>
</feature>
<dbReference type="InterPro" id="IPR053536">
    <property type="entry name" value="Lasso_peptide_isopeptidase"/>
</dbReference>
<dbReference type="InterPro" id="IPR029058">
    <property type="entry name" value="AB_hydrolase_fold"/>
</dbReference>
<reference evidence="3 4" key="1">
    <citation type="submission" date="2020-07" db="EMBL/GenBank/DDBJ databases">
        <authorList>
            <person name="Sun Q."/>
        </authorList>
    </citation>
    <scope>NUCLEOTIDE SEQUENCE [LARGE SCALE GENOMIC DNA]</scope>
    <source>
        <strain evidence="3 4">CGMCC 1.13654</strain>
    </source>
</reference>
<feature type="chain" id="PRO_5032629102" evidence="1">
    <location>
        <begin position="27"/>
        <end position="727"/>
    </location>
</feature>
<name>A0A838L627_9SPHN</name>
<organism evidence="3 4">
    <name type="scientific">Sphingomonas chungangi</name>
    <dbReference type="NCBI Taxonomy" id="2683589"/>
    <lineage>
        <taxon>Bacteria</taxon>
        <taxon>Pseudomonadati</taxon>
        <taxon>Pseudomonadota</taxon>
        <taxon>Alphaproteobacteria</taxon>
        <taxon>Sphingomonadales</taxon>
        <taxon>Sphingomonadaceae</taxon>
        <taxon>Sphingomonas</taxon>
    </lineage>
</organism>
<evidence type="ECO:0000313" key="4">
    <source>
        <dbReference type="Proteomes" id="UP000570166"/>
    </source>
</evidence>
<dbReference type="InterPro" id="IPR011659">
    <property type="entry name" value="WD40"/>
</dbReference>
<evidence type="ECO:0000313" key="3">
    <source>
        <dbReference type="EMBL" id="MBA2934624.1"/>
    </source>
</evidence>
<dbReference type="Gene3D" id="2.120.10.30">
    <property type="entry name" value="TolB, C-terminal domain"/>
    <property type="match status" value="1"/>
</dbReference>
<dbReference type="Gene3D" id="3.40.50.1820">
    <property type="entry name" value="alpha/beta hydrolase"/>
    <property type="match status" value="1"/>
</dbReference>